<evidence type="ECO:0000259" key="2">
    <source>
        <dbReference type="Pfam" id="PF00582"/>
    </source>
</evidence>
<gene>
    <name evidence="3" type="ORF">SAMN04515678_101585</name>
</gene>
<proteinExistence type="inferred from homology"/>
<dbReference type="Gene3D" id="3.40.50.620">
    <property type="entry name" value="HUPs"/>
    <property type="match status" value="1"/>
</dbReference>
<organism evidence="3 4">
    <name type="scientific">Roseivivax sediminis</name>
    <dbReference type="NCBI Taxonomy" id="936889"/>
    <lineage>
        <taxon>Bacteria</taxon>
        <taxon>Pseudomonadati</taxon>
        <taxon>Pseudomonadota</taxon>
        <taxon>Alphaproteobacteria</taxon>
        <taxon>Rhodobacterales</taxon>
        <taxon>Roseobacteraceae</taxon>
        <taxon>Roseivivax</taxon>
    </lineage>
</organism>
<dbReference type="Pfam" id="PF00582">
    <property type="entry name" value="Usp"/>
    <property type="match status" value="1"/>
</dbReference>
<dbReference type="PANTHER" id="PTHR46268">
    <property type="entry name" value="STRESS RESPONSE PROTEIN NHAX"/>
    <property type="match status" value="1"/>
</dbReference>
<reference evidence="3 4" key="1">
    <citation type="submission" date="2016-10" db="EMBL/GenBank/DDBJ databases">
        <authorList>
            <person name="Varghese N."/>
            <person name="Submissions S."/>
        </authorList>
    </citation>
    <scope>NUCLEOTIDE SEQUENCE [LARGE SCALE GENOMIC DNA]</scope>
    <source>
        <strain evidence="4">YIM D21,KCTC 23444,ACCC 10710</strain>
    </source>
</reference>
<dbReference type="EMBL" id="FOMS01000001">
    <property type="protein sequence ID" value="SFD56427.1"/>
    <property type="molecule type" value="Genomic_DNA"/>
</dbReference>
<sequence>MFRNILVTIDLNDPVSWEKALPQAAELAKASGGGLHLLAVVPDMGMPLVEGFFPAHYEEHALTMAKAKLDELAREALPADTPHEQHVALGQITARILETAAATGADLIVMASHDPDLAQNFLIGGHAGKVVRRSPVSVLVVRE</sequence>
<accession>A0A1I1TCQ4</accession>
<dbReference type="InterPro" id="IPR014729">
    <property type="entry name" value="Rossmann-like_a/b/a_fold"/>
</dbReference>
<dbReference type="RefSeq" id="WP_149754360.1">
    <property type="nucleotide sequence ID" value="NZ_FOMS01000001.1"/>
</dbReference>
<comment type="similarity">
    <text evidence="1">Belongs to the universal stress protein A family.</text>
</comment>
<protein>
    <submittedName>
        <fullName evidence="3">Nucleotide-binding universal stress protein, UspA family</fullName>
    </submittedName>
</protein>
<evidence type="ECO:0000256" key="1">
    <source>
        <dbReference type="ARBA" id="ARBA00008791"/>
    </source>
</evidence>
<dbReference type="Proteomes" id="UP000325289">
    <property type="component" value="Unassembled WGS sequence"/>
</dbReference>
<name>A0A1I1TCQ4_9RHOB</name>
<dbReference type="InterPro" id="IPR006015">
    <property type="entry name" value="Universal_stress_UspA"/>
</dbReference>
<dbReference type="InterPro" id="IPR006016">
    <property type="entry name" value="UspA"/>
</dbReference>
<dbReference type="PANTHER" id="PTHR46268:SF6">
    <property type="entry name" value="UNIVERSAL STRESS PROTEIN UP12"/>
    <property type="match status" value="1"/>
</dbReference>
<keyword evidence="4" id="KW-1185">Reference proteome</keyword>
<dbReference type="AlphaFoldDB" id="A0A1I1TCQ4"/>
<evidence type="ECO:0000313" key="3">
    <source>
        <dbReference type="EMBL" id="SFD56427.1"/>
    </source>
</evidence>
<evidence type="ECO:0000313" key="4">
    <source>
        <dbReference type="Proteomes" id="UP000325289"/>
    </source>
</evidence>
<dbReference type="PRINTS" id="PR01438">
    <property type="entry name" value="UNVRSLSTRESS"/>
</dbReference>
<dbReference type="CDD" id="cd00293">
    <property type="entry name" value="USP-like"/>
    <property type="match status" value="1"/>
</dbReference>
<dbReference type="OrthoDB" id="9792500at2"/>
<feature type="domain" description="UspA" evidence="2">
    <location>
        <begin position="1"/>
        <end position="142"/>
    </location>
</feature>
<dbReference type="SUPFAM" id="SSF52402">
    <property type="entry name" value="Adenine nucleotide alpha hydrolases-like"/>
    <property type="match status" value="1"/>
</dbReference>